<dbReference type="SUPFAM" id="SSF56281">
    <property type="entry name" value="Metallo-hydrolase/oxidoreductase"/>
    <property type="match status" value="1"/>
</dbReference>
<dbReference type="Gene3D" id="3.60.15.10">
    <property type="entry name" value="Ribonuclease Z/Hydroxyacylglutathione hydrolase-like"/>
    <property type="match status" value="1"/>
</dbReference>
<gene>
    <name evidence="2" type="ORF">LX12_003650</name>
</gene>
<dbReference type="InterPro" id="IPR036866">
    <property type="entry name" value="RibonucZ/Hydroxyglut_hydro"/>
</dbReference>
<evidence type="ECO:0000313" key="2">
    <source>
        <dbReference type="EMBL" id="MCP2162442.1"/>
    </source>
</evidence>
<reference evidence="2 3" key="1">
    <citation type="submission" date="2022-06" db="EMBL/GenBank/DDBJ databases">
        <title>Genomic Encyclopedia of Archaeal and Bacterial Type Strains, Phase II (KMG-II): from individual species to whole genera.</title>
        <authorList>
            <person name="Goeker M."/>
        </authorList>
    </citation>
    <scope>NUCLEOTIDE SEQUENCE [LARGE SCALE GENOMIC DNA]</scope>
    <source>
        <strain evidence="2 3">DSM 45037</strain>
    </source>
</reference>
<protein>
    <submittedName>
        <fullName evidence="2">Glyoxylase, beta-lactamase superfamily II</fullName>
    </submittedName>
</protein>
<dbReference type="EMBL" id="JAMTCG010000007">
    <property type="protein sequence ID" value="MCP2162442.1"/>
    <property type="molecule type" value="Genomic_DNA"/>
</dbReference>
<dbReference type="RefSeq" id="WP_253656019.1">
    <property type="nucleotide sequence ID" value="NZ_BAAAOE010000002.1"/>
</dbReference>
<name>A0ABT1H951_9NOCA</name>
<dbReference type="InterPro" id="IPR050855">
    <property type="entry name" value="NDM-1-like"/>
</dbReference>
<evidence type="ECO:0000313" key="3">
    <source>
        <dbReference type="Proteomes" id="UP001205740"/>
    </source>
</evidence>
<proteinExistence type="predicted"/>
<dbReference type="Proteomes" id="UP001205740">
    <property type="component" value="Unassembled WGS sequence"/>
</dbReference>
<evidence type="ECO:0000259" key="1">
    <source>
        <dbReference type="SMART" id="SM00849"/>
    </source>
</evidence>
<comment type="caution">
    <text evidence="2">The sequence shown here is derived from an EMBL/GenBank/DDBJ whole genome shotgun (WGS) entry which is preliminary data.</text>
</comment>
<dbReference type="SMART" id="SM00849">
    <property type="entry name" value="Lactamase_B"/>
    <property type="match status" value="1"/>
</dbReference>
<feature type="domain" description="Metallo-beta-lactamase" evidence="1">
    <location>
        <begin position="20"/>
        <end position="229"/>
    </location>
</feature>
<dbReference type="CDD" id="cd07721">
    <property type="entry name" value="yflN-like_MBL-fold"/>
    <property type="match status" value="1"/>
</dbReference>
<dbReference type="InterPro" id="IPR001279">
    <property type="entry name" value="Metallo-B-lactamas"/>
</dbReference>
<dbReference type="PANTHER" id="PTHR42951">
    <property type="entry name" value="METALLO-BETA-LACTAMASE DOMAIN-CONTAINING"/>
    <property type="match status" value="1"/>
</dbReference>
<dbReference type="Pfam" id="PF00753">
    <property type="entry name" value="Lactamase_B"/>
    <property type="match status" value="1"/>
</dbReference>
<keyword evidence="3" id="KW-1185">Reference proteome</keyword>
<accession>A0ABT1H951</accession>
<organism evidence="2 3">
    <name type="scientific">Williamsia serinedens</name>
    <dbReference type="NCBI Taxonomy" id="391736"/>
    <lineage>
        <taxon>Bacteria</taxon>
        <taxon>Bacillati</taxon>
        <taxon>Actinomycetota</taxon>
        <taxon>Actinomycetes</taxon>
        <taxon>Mycobacteriales</taxon>
        <taxon>Nocardiaceae</taxon>
        <taxon>Williamsia</taxon>
    </lineage>
</organism>
<sequence length="249" mass="26429">MTTRWDRDVAPGIHRLEHAHTNLYLVETDGGLLLVDTGLPRSYRPLLDAIADLGHTPADITAVVLTHGHFDHVGTARRLAGRWDLPILAPELDRRLVAHPYRYLHENSRVGAPLRHPRSWPLLGAMVGAGALVVRGVPSRQVTTLDAGTPLPAGTQVIPTPGHTAGHVALHWPDRGVVIAGDALVTLDPYTGETGPRIVAGAATADIDRNLASLDALAATGATTVLPGHGEPWHEGVAAAVDRARSTRS</sequence>